<proteinExistence type="predicted"/>
<sequence length="107" mass="12607">MTFEIQPRRALYVYLKNKRHVPQLKKFGKITYVSRRMGYVMLYVNDEDIAAQIDKIKQYKFVRDVLSSPRPDIDPDLGEVHDDIFFENYDEENGSSSQAVMMQPVDN</sequence>
<accession>A0A6L7A9B0</accession>
<dbReference type="InterPro" id="IPR016979">
    <property type="entry name" value="DUF2129"/>
</dbReference>
<comment type="caution">
    <text evidence="2">The sequence shown here is derived from an EMBL/GenBank/DDBJ whole genome shotgun (WGS) entry which is preliminary data.</text>
</comment>
<dbReference type="EMBL" id="WSZI01000013">
    <property type="protein sequence ID" value="MWN20784.1"/>
    <property type="molecule type" value="Genomic_DNA"/>
</dbReference>
<evidence type="ECO:0000256" key="1">
    <source>
        <dbReference type="ARBA" id="ARBA00022490"/>
    </source>
</evidence>
<dbReference type="AlphaFoldDB" id="A0A6L7A9B0"/>
<gene>
    <name evidence="2" type="ORF">GQS40_03735</name>
</gene>
<dbReference type="Proteomes" id="UP000478636">
    <property type="component" value="Unassembled WGS sequence"/>
</dbReference>
<evidence type="ECO:0000313" key="2">
    <source>
        <dbReference type="EMBL" id="MWN20784.1"/>
    </source>
</evidence>
<keyword evidence="1" id="KW-0963">Cytoplasm</keyword>
<dbReference type="Pfam" id="PF09902">
    <property type="entry name" value="DUF2129"/>
    <property type="match status" value="1"/>
</dbReference>
<dbReference type="RefSeq" id="WP_029509080.1">
    <property type="nucleotide sequence ID" value="NZ_DAITWI010000001.1"/>
</dbReference>
<name>A0A6L7A9B0_LEULA</name>
<reference evidence="2 3" key="1">
    <citation type="submission" date="2019-12" db="EMBL/GenBank/DDBJ databases">
        <title>Complete genome sequence of Leuconostoc lactis strain AVN1 provides insights into metabolic potential.</title>
        <authorList>
            <person name="Besrour N."/>
            <person name="Najjari A."/>
            <person name="Fhoula I."/>
            <person name="Jaballah S."/>
            <person name="Klibi N."/>
            <person name="Ouzari H.I."/>
        </authorList>
    </citation>
    <scope>NUCLEOTIDE SEQUENCE [LARGE SCALE GENOMIC DNA]</scope>
    <source>
        <strain evidence="2 3">AVN1</strain>
    </source>
</reference>
<protein>
    <submittedName>
        <fullName evidence="2">DUF2129 domain-containing protein</fullName>
    </submittedName>
</protein>
<evidence type="ECO:0000313" key="3">
    <source>
        <dbReference type="Proteomes" id="UP000478636"/>
    </source>
</evidence>
<organism evidence="2 3">
    <name type="scientific">Leuconostoc lactis</name>
    <dbReference type="NCBI Taxonomy" id="1246"/>
    <lineage>
        <taxon>Bacteria</taxon>
        <taxon>Bacillati</taxon>
        <taxon>Bacillota</taxon>
        <taxon>Bacilli</taxon>
        <taxon>Lactobacillales</taxon>
        <taxon>Lactobacillaceae</taxon>
        <taxon>Leuconostoc</taxon>
    </lineage>
</organism>